<protein>
    <submittedName>
        <fullName evidence="2">Uncharacterized protein</fullName>
    </submittedName>
</protein>
<feature type="compositionally biased region" description="Basic and acidic residues" evidence="1">
    <location>
        <begin position="48"/>
        <end position="74"/>
    </location>
</feature>
<proteinExistence type="predicted"/>
<dbReference type="EMBL" id="LUEZ02000005">
    <property type="protein sequence ID" value="RDB30297.1"/>
    <property type="molecule type" value="Genomic_DNA"/>
</dbReference>
<reference evidence="2" key="1">
    <citation type="submission" date="2018-04" db="EMBL/GenBank/DDBJ databases">
        <title>Whole genome sequencing of Hypsizygus marmoreus.</title>
        <authorList>
            <person name="Choi I.-G."/>
            <person name="Min B."/>
            <person name="Kim J.-G."/>
            <person name="Kim S."/>
            <person name="Oh Y.-L."/>
            <person name="Kong W.-S."/>
            <person name="Park H."/>
            <person name="Jeong J."/>
            <person name="Song E.-S."/>
        </authorList>
    </citation>
    <scope>NUCLEOTIDE SEQUENCE [LARGE SCALE GENOMIC DNA]</scope>
    <source>
        <strain evidence="2">51987-8</strain>
    </source>
</reference>
<comment type="caution">
    <text evidence="2">The sequence shown here is derived from an EMBL/GenBank/DDBJ whole genome shotgun (WGS) entry which is preliminary data.</text>
</comment>
<evidence type="ECO:0000313" key="2">
    <source>
        <dbReference type="EMBL" id="RDB30297.1"/>
    </source>
</evidence>
<gene>
    <name evidence="2" type="ORF">Hypma_007135</name>
</gene>
<keyword evidence="3" id="KW-1185">Reference proteome</keyword>
<name>A0A369KBQ6_HYPMA</name>
<evidence type="ECO:0000256" key="1">
    <source>
        <dbReference type="SAM" id="MobiDB-lite"/>
    </source>
</evidence>
<dbReference type="AlphaFoldDB" id="A0A369KBQ6"/>
<feature type="region of interest" description="Disordered" evidence="1">
    <location>
        <begin position="46"/>
        <end position="74"/>
    </location>
</feature>
<evidence type="ECO:0000313" key="3">
    <source>
        <dbReference type="Proteomes" id="UP000076154"/>
    </source>
</evidence>
<dbReference type="InParanoid" id="A0A369KBQ6"/>
<sequence>MAYSISVQEIFAKTKLISMAGGISYVERDLSEVLTSVCLDLRPYQTRDGTEARGTKQGQKDTRFGNSPRDLHSV</sequence>
<organism evidence="2 3">
    <name type="scientific">Hypsizygus marmoreus</name>
    <name type="common">White beech mushroom</name>
    <name type="synonym">Agaricus marmoreus</name>
    <dbReference type="NCBI Taxonomy" id="39966"/>
    <lineage>
        <taxon>Eukaryota</taxon>
        <taxon>Fungi</taxon>
        <taxon>Dikarya</taxon>
        <taxon>Basidiomycota</taxon>
        <taxon>Agaricomycotina</taxon>
        <taxon>Agaricomycetes</taxon>
        <taxon>Agaricomycetidae</taxon>
        <taxon>Agaricales</taxon>
        <taxon>Tricholomatineae</taxon>
        <taxon>Lyophyllaceae</taxon>
        <taxon>Hypsizygus</taxon>
    </lineage>
</organism>
<dbReference type="Proteomes" id="UP000076154">
    <property type="component" value="Unassembled WGS sequence"/>
</dbReference>
<accession>A0A369KBQ6</accession>